<keyword evidence="8 10" id="KW-0975">Bacterial flagellum</keyword>
<sequence>MIELLMQVLPAFLLVLSRVTAFFVTVPIFSMRGVPAQFKVGIAFFVSLFTVLSMNVEPVPMDGIYIMTVIREVLIGILLGFVAYLIFTVTQIAGSFVDMQMGFGIANVVDPMTGAQSPILGNLKFFLAVLTFLAIDGHHYLLMGIMNSYDWVPLDNEFFTRIYEGSVSTFLLRTLSTMFVLAFQLSAPLITALFLVDVALGMLARTAPQFNVFVIGLPLKILVGYIVYLVMIPGFLFLFQQLFSHLFAALNEMLVTLQG</sequence>
<dbReference type="Pfam" id="PF01311">
    <property type="entry name" value="Bac_export_1"/>
    <property type="match status" value="1"/>
</dbReference>
<evidence type="ECO:0000256" key="1">
    <source>
        <dbReference type="ARBA" id="ARBA00002578"/>
    </source>
</evidence>
<dbReference type="InterPro" id="IPR006303">
    <property type="entry name" value="FliR"/>
</dbReference>
<accession>A0A916VGQ6</accession>
<keyword evidence="11" id="KW-0969">Cilium</keyword>
<comment type="caution">
    <text evidence="11">The sequence shown here is derived from an EMBL/GenBank/DDBJ whole genome shotgun (WGS) entry which is preliminary data.</text>
</comment>
<evidence type="ECO:0000256" key="5">
    <source>
        <dbReference type="ARBA" id="ARBA00022692"/>
    </source>
</evidence>
<dbReference type="EMBL" id="BMAQ01000006">
    <property type="protein sequence ID" value="GFR37715.1"/>
    <property type="molecule type" value="Genomic_DNA"/>
</dbReference>
<dbReference type="InterPro" id="IPR002010">
    <property type="entry name" value="T3SS_IM_R"/>
</dbReference>
<name>A0A916VGQ6_9BACL</name>
<evidence type="ECO:0000256" key="2">
    <source>
        <dbReference type="ARBA" id="ARBA00009772"/>
    </source>
</evidence>
<evidence type="ECO:0000256" key="4">
    <source>
        <dbReference type="ARBA" id="ARBA00022475"/>
    </source>
</evidence>
<feature type="transmembrane region" description="Helical" evidence="10">
    <location>
        <begin position="121"/>
        <end position="141"/>
    </location>
</feature>
<keyword evidence="4 10" id="KW-1003">Cell membrane</keyword>
<dbReference type="NCBIfam" id="TIGR01400">
    <property type="entry name" value="fliR"/>
    <property type="match status" value="1"/>
</dbReference>
<keyword evidence="11" id="KW-0282">Flagellum</keyword>
<dbReference type="PRINTS" id="PR00953">
    <property type="entry name" value="TYPE3IMRPROT"/>
</dbReference>
<feature type="transmembrane region" description="Helical" evidence="10">
    <location>
        <begin position="212"/>
        <end position="239"/>
    </location>
</feature>
<evidence type="ECO:0000256" key="10">
    <source>
        <dbReference type="RuleBase" id="RU362071"/>
    </source>
</evidence>
<keyword evidence="6 10" id="KW-1133">Transmembrane helix</keyword>
<evidence type="ECO:0000256" key="8">
    <source>
        <dbReference type="ARBA" id="ARBA00023143"/>
    </source>
</evidence>
<dbReference type="GO" id="GO:0044780">
    <property type="term" value="P:bacterial-type flagellum assembly"/>
    <property type="evidence" value="ECO:0007669"/>
    <property type="project" value="UniProtKB-UniRule"/>
</dbReference>
<dbReference type="GO" id="GO:0009425">
    <property type="term" value="C:bacterial-type flagellum basal body"/>
    <property type="evidence" value="ECO:0007669"/>
    <property type="project" value="UniProtKB-SubCell"/>
</dbReference>
<dbReference type="GO" id="GO:0005886">
    <property type="term" value="C:plasma membrane"/>
    <property type="evidence" value="ECO:0007669"/>
    <property type="project" value="UniProtKB-SubCell"/>
</dbReference>
<gene>
    <name evidence="11" type="primary">fliR</name>
    <name evidence="11" type="ORF">PRECH8_10110</name>
</gene>
<dbReference type="Proteomes" id="UP000654993">
    <property type="component" value="Unassembled WGS sequence"/>
</dbReference>
<organism evidence="11 12">
    <name type="scientific">Insulibacter thermoxylanivorax</name>
    <dbReference type="NCBI Taxonomy" id="2749268"/>
    <lineage>
        <taxon>Bacteria</taxon>
        <taxon>Bacillati</taxon>
        <taxon>Bacillota</taxon>
        <taxon>Bacilli</taxon>
        <taxon>Bacillales</taxon>
        <taxon>Paenibacillaceae</taxon>
        <taxon>Insulibacter</taxon>
    </lineage>
</organism>
<feature type="transmembrane region" description="Helical" evidence="10">
    <location>
        <begin position="63"/>
        <end position="86"/>
    </location>
</feature>
<dbReference type="PANTHER" id="PTHR30065">
    <property type="entry name" value="FLAGELLAR BIOSYNTHETIC PROTEIN FLIR"/>
    <property type="match status" value="1"/>
</dbReference>
<feature type="transmembrane region" description="Helical" evidence="10">
    <location>
        <begin position="37"/>
        <end position="56"/>
    </location>
</feature>
<feature type="transmembrane region" description="Helical" evidence="10">
    <location>
        <begin position="178"/>
        <end position="200"/>
    </location>
</feature>
<evidence type="ECO:0000256" key="7">
    <source>
        <dbReference type="ARBA" id="ARBA00023136"/>
    </source>
</evidence>
<dbReference type="PANTHER" id="PTHR30065:SF1">
    <property type="entry name" value="SURFACE PRESENTATION OF ANTIGENS PROTEIN SPAR"/>
    <property type="match status" value="1"/>
</dbReference>
<reference evidence="11" key="1">
    <citation type="submission" date="2020-08" db="EMBL/GenBank/DDBJ databases">
        <authorList>
            <person name="Uke A."/>
            <person name="Chhe C."/>
            <person name="Baramee S."/>
            <person name="Kosugi A."/>
        </authorList>
    </citation>
    <scope>NUCLEOTIDE SEQUENCE</scope>
    <source>
        <strain evidence="11">DA-C8</strain>
    </source>
</reference>
<keyword evidence="5 10" id="KW-0812">Transmembrane</keyword>
<evidence type="ECO:0000256" key="9">
    <source>
        <dbReference type="NCBIfam" id="TIGR01400"/>
    </source>
</evidence>
<keyword evidence="12" id="KW-1185">Reference proteome</keyword>
<evidence type="ECO:0000256" key="3">
    <source>
        <dbReference type="ARBA" id="ARBA00021717"/>
    </source>
</evidence>
<proteinExistence type="inferred from homology"/>
<reference evidence="11" key="2">
    <citation type="journal article" date="2021" name="Data Brief">
        <title>Draft genome sequence data of the facultative, thermophilic, xylanolytic bacterium Paenibacillus sp. strain DA-C8.</title>
        <authorList>
            <person name="Chhe C."/>
            <person name="Uke A."/>
            <person name="Baramee S."/>
            <person name="Ungkulpasvich U."/>
            <person name="Tachaapaikoon C."/>
            <person name="Pason P."/>
            <person name="Waeonukul R."/>
            <person name="Ratanakhanokchai K."/>
            <person name="Kosugi A."/>
        </authorList>
    </citation>
    <scope>NUCLEOTIDE SEQUENCE</scope>
    <source>
        <strain evidence="11">DA-C8</strain>
    </source>
</reference>
<keyword evidence="11" id="KW-0966">Cell projection</keyword>
<evidence type="ECO:0000256" key="6">
    <source>
        <dbReference type="ARBA" id="ARBA00022989"/>
    </source>
</evidence>
<dbReference type="AlphaFoldDB" id="A0A916VGQ6"/>
<comment type="subcellular location">
    <subcellularLocation>
        <location evidence="10">Cell membrane</location>
        <topology evidence="10">Multi-pass membrane protein</topology>
    </subcellularLocation>
    <subcellularLocation>
        <location evidence="10">Bacterial flagellum basal body</location>
    </subcellularLocation>
</comment>
<keyword evidence="7 10" id="KW-0472">Membrane</keyword>
<comment type="similarity">
    <text evidence="2 10">Belongs to the FliR/MopE/SpaR family.</text>
</comment>
<comment type="function">
    <text evidence="1 10">Role in flagellar biosynthesis.</text>
</comment>
<evidence type="ECO:0000313" key="12">
    <source>
        <dbReference type="Proteomes" id="UP000654993"/>
    </source>
</evidence>
<dbReference type="GO" id="GO:0006605">
    <property type="term" value="P:protein targeting"/>
    <property type="evidence" value="ECO:0007669"/>
    <property type="project" value="UniProtKB-UniRule"/>
</dbReference>
<evidence type="ECO:0000313" key="11">
    <source>
        <dbReference type="EMBL" id="GFR37715.1"/>
    </source>
</evidence>
<protein>
    <recommendedName>
        <fullName evidence="3 9">Flagellar biosynthetic protein FliR</fullName>
    </recommendedName>
</protein>